<organism evidence="2 3">
    <name type="scientific">Ancylostoma ceylanicum</name>
    <dbReference type="NCBI Taxonomy" id="53326"/>
    <lineage>
        <taxon>Eukaryota</taxon>
        <taxon>Metazoa</taxon>
        <taxon>Ecdysozoa</taxon>
        <taxon>Nematoda</taxon>
        <taxon>Chromadorea</taxon>
        <taxon>Rhabditida</taxon>
        <taxon>Rhabditina</taxon>
        <taxon>Rhabditomorpha</taxon>
        <taxon>Strongyloidea</taxon>
        <taxon>Ancylostomatidae</taxon>
        <taxon>Ancylostomatinae</taxon>
        <taxon>Ancylostoma</taxon>
    </lineage>
</organism>
<proteinExistence type="predicted"/>
<evidence type="ECO:0000256" key="1">
    <source>
        <dbReference type="SAM" id="Phobius"/>
    </source>
</evidence>
<dbReference type="AlphaFoldDB" id="A0A0D6LKZ2"/>
<protein>
    <submittedName>
        <fullName evidence="2">Uncharacterized protein</fullName>
    </submittedName>
</protein>
<feature type="transmembrane region" description="Helical" evidence="1">
    <location>
        <begin position="35"/>
        <end position="55"/>
    </location>
</feature>
<name>A0A0D6LKZ2_9BILA</name>
<evidence type="ECO:0000313" key="3">
    <source>
        <dbReference type="Proteomes" id="UP000054495"/>
    </source>
</evidence>
<evidence type="ECO:0000313" key="2">
    <source>
        <dbReference type="EMBL" id="EPB71783.1"/>
    </source>
</evidence>
<dbReference type="EMBL" id="KE125088">
    <property type="protein sequence ID" value="EPB71783.1"/>
    <property type="molecule type" value="Genomic_DNA"/>
</dbReference>
<keyword evidence="1" id="KW-1133">Transmembrane helix</keyword>
<reference evidence="2 3" key="1">
    <citation type="submission" date="2013-05" db="EMBL/GenBank/DDBJ databases">
        <title>Draft genome of the parasitic nematode Anyclostoma ceylanicum.</title>
        <authorList>
            <person name="Mitreva M."/>
        </authorList>
    </citation>
    <scope>NUCLEOTIDE SEQUENCE [LARGE SCALE GENOMIC DNA]</scope>
</reference>
<keyword evidence="1" id="KW-0472">Membrane</keyword>
<dbReference type="Proteomes" id="UP000054495">
    <property type="component" value="Unassembled WGS sequence"/>
</dbReference>
<keyword evidence="3" id="KW-1185">Reference proteome</keyword>
<gene>
    <name evidence="2" type="ORF">ANCCEY_09118</name>
</gene>
<keyword evidence="1" id="KW-0812">Transmembrane</keyword>
<sequence>MDSTRCACWLILEIENDAVQIAKCLPRSRKFQLQLMSAHLIFIYIGVIMLVHGFVDSFHELNISFNHFELSLFVEIFRFRARVVYFLSQLRTHLLAHIICLLLRLRTLCSTFLVEAFYRLRTRCLSWLNEVFRWLRVVYSLLWMRTCCLPPLVVVCRRLAHIICLH</sequence>
<accession>A0A0D6LKZ2</accession>